<accession>A0A1D1W3P1</accession>
<name>A0A1D1W3P1_RAMVA</name>
<comment type="caution">
    <text evidence="1">The sequence shown here is derived from an EMBL/GenBank/DDBJ whole genome shotgun (WGS) entry which is preliminary data.</text>
</comment>
<gene>
    <name evidence="1" type="primary">RvY_17676-1</name>
    <name evidence="1" type="synonym">RvY_17676.1</name>
    <name evidence="1" type="ORF">RvY_17676</name>
</gene>
<keyword evidence="2" id="KW-1185">Reference proteome</keyword>
<evidence type="ECO:0000313" key="2">
    <source>
        <dbReference type="Proteomes" id="UP000186922"/>
    </source>
</evidence>
<sequence>MAMEEVEEEVLTSPYTVKEMWERCPRGLWMEVLQKLDVVNCQRLTRRVHDVERTWWCNFLGVTSLDVVKTVVWDNKFPGLERRIGLDKVSTKNSTHCLLKHVKSLNRVLVGKLRDFQTARSGRRCVHLTTYERDPSPPSSPTFTLSWEYHWCNQ</sequence>
<reference evidence="1 2" key="1">
    <citation type="journal article" date="2016" name="Nat. Commun.">
        <title>Extremotolerant tardigrade genome and improved radiotolerance of human cultured cells by tardigrade-unique protein.</title>
        <authorList>
            <person name="Hashimoto T."/>
            <person name="Horikawa D.D."/>
            <person name="Saito Y."/>
            <person name="Kuwahara H."/>
            <person name="Kozuka-Hata H."/>
            <person name="Shin-I T."/>
            <person name="Minakuchi Y."/>
            <person name="Ohishi K."/>
            <person name="Motoyama A."/>
            <person name="Aizu T."/>
            <person name="Enomoto A."/>
            <person name="Kondo K."/>
            <person name="Tanaka S."/>
            <person name="Hara Y."/>
            <person name="Koshikawa S."/>
            <person name="Sagara H."/>
            <person name="Miura T."/>
            <person name="Yokobori S."/>
            <person name="Miyagawa K."/>
            <person name="Suzuki Y."/>
            <person name="Kubo T."/>
            <person name="Oyama M."/>
            <person name="Kohara Y."/>
            <person name="Fujiyama A."/>
            <person name="Arakawa K."/>
            <person name="Katayama T."/>
            <person name="Toyoda A."/>
            <person name="Kunieda T."/>
        </authorList>
    </citation>
    <scope>NUCLEOTIDE SEQUENCE [LARGE SCALE GENOMIC DNA]</scope>
    <source>
        <strain evidence="1 2">YOKOZUNA-1</strain>
    </source>
</reference>
<evidence type="ECO:0008006" key="3">
    <source>
        <dbReference type="Google" id="ProtNLM"/>
    </source>
</evidence>
<dbReference type="EMBL" id="BDGG01000016">
    <property type="protein sequence ID" value="GAV07896.1"/>
    <property type="molecule type" value="Genomic_DNA"/>
</dbReference>
<organism evidence="1 2">
    <name type="scientific">Ramazzottius varieornatus</name>
    <name type="common">Water bear</name>
    <name type="synonym">Tardigrade</name>
    <dbReference type="NCBI Taxonomy" id="947166"/>
    <lineage>
        <taxon>Eukaryota</taxon>
        <taxon>Metazoa</taxon>
        <taxon>Ecdysozoa</taxon>
        <taxon>Tardigrada</taxon>
        <taxon>Eutardigrada</taxon>
        <taxon>Parachela</taxon>
        <taxon>Hypsibioidea</taxon>
        <taxon>Ramazzottiidae</taxon>
        <taxon>Ramazzottius</taxon>
    </lineage>
</organism>
<dbReference type="Proteomes" id="UP000186922">
    <property type="component" value="Unassembled WGS sequence"/>
</dbReference>
<protein>
    <recommendedName>
        <fullName evidence="3">F-box domain-containing protein</fullName>
    </recommendedName>
</protein>
<evidence type="ECO:0000313" key="1">
    <source>
        <dbReference type="EMBL" id="GAV07896.1"/>
    </source>
</evidence>
<dbReference type="AlphaFoldDB" id="A0A1D1W3P1"/>
<proteinExistence type="predicted"/>